<dbReference type="SUPFAM" id="SSF51905">
    <property type="entry name" value="FAD/NAD(P)-binding domain"/>
    <property type="match status" value="1"/>
</dbReference>
<sequence length="235" mass="25023">MDSTRSGHDEKFLPPSFVLIIGPGVFGLSTARSMARNPTFSSASITLVGRSPDAGGFRFPDAASVDKSRIIRPDYKDLLYARLAAQAQVHWRSRSSPSTLGSEGRYHETGLVLVADTESPNIKYVRESFDNATSLAAAAGNPSTVRELTNGDAIRKRTGTGGSSGSWGYVNETSGWADAAASMKWLFTKVRGETRVKPVWGTVSSLVTTGDRVTCAVLSDGREFDADLVVVAASA</sequence>
<dbReference type="GO" id="GO:0004657">
    <property type="term" value="F:proline dehydrogenase activity"/>
    <property type="evidence" value="ECO:0007669"/>
    <property type="project" value="TreeGrafter"/>
</dbReference>
<evidence type="ECO:0000313" key="8">
    <source>
        <dbReference type="EMBL" id="KAJ2901794.1"/>
    </source>
</evidence>
<dbReference type="Gene3D" id="3.50.50.60">
    <property type="entry name" value="FAD/NAD(P)-binding domain"/>
    <property type="match status" value="2"/>
</dbReference>
<dbReference type="GO" id="GO:0050660">
    <property type="term" value="F:flavin adenine dinucleotide binding"/>
    <property type="evidence" value="ECO:0007669"/>
    <property type="project" value="InterPro"/>
</dbReference>
<proteinExistence type="inferred from homology"/>
<gene>
    <name evidence="8" type="ORF">MKZ38_001375</name>
</gene>
<evidence type="ECO:0000256" key="1">
    <source>
        <dbReference type="ARBA" id="ARBA00001974"/>
    </source>
</evidence>
<evidence type="ECO:0000256" key="5">
    <source>
        <dbReference type="ARBA" id="ARBA00023002"/>
    </source>
</evidence>
<protein>
    <recommendedName>
        <fullName evidence="7">FAD dependent oxidoreductase domain-containing protein</fullName>
    </recommendedName>
</protein>
<dbReference type="EMBL" id="JAKWBI020000137">
    <property type="protein sequence ID" value="KAJ2901794.1"/>
    <property type="molecule type" value="Genomic_DNA"/>
</dbReference>
<dbReference type="GO" id="GO:0008115">
    <property type="term" value="F:sarcosine oxidase activity"/>
    <property type="evidence" value="ECO:0007669"/>
    <property type="project" value="TreeGrafter"/>
</dbReference>
<feature type="domain" description="FAD dependent oxidoreductase" evidence="7">
    <location>
        <begin position="18"/>
        <end position="233"/>
    </location>
</feature>
<dbReference type="InterPro" id="IPR045170">
    <property type="entry name" value="MTOX"/>
</dbReference>
<evidence type="ECO:0000256" key="2">
    <source>
        <dbReference type="ARBA" id="ARBA00010989"/>
    </source>
</evidence>
<keyword evidence="4" id="KW-0274">FAD</keyword>
<name>A0AAD5RRT2_9PEZI</name>
<organism evidence="8 9">
    <name type="scientific">Zalerion maritima</name>
    <dbReference type="NCBI Taxonomy" id="339359"/>
    <lineage>
        <taxon>Eukaryota</taxon>
        <taxon>Fungi</taxon>
        <taxon>Dikarya</taxon>
        <taxon>Ascomycota</taxon>
        <taxon>Pezizomycotina</taxon>
        <taxon>Sordariomycetes</taxon>
        <taxon>Lulworthiomycetidae</taxon>
        <taxon>Lulworthiales</taxon>
        <taxon>Lulworthiaceae</taxon>
        <taxon>Zalerion</taxon>
    </lineage>
</organism>
<evidence type="ECO:0000256" key="3">
    <source>
        <dbReference type="ARBA" id="ARBA00022630"/>
    </source>
</evidence>
<dbReference type="GO" id="GO:0050031">
    <property type="term" value="F:L-pipecolate oxidase activity"/>
    <property type="evidence" value="ECO:0007669"/>
    <property type="project" value="TreeGrafter"/>
</dbReference>
<keyword evidence="3" id="KW-0285">Flavoprotein</keyword>
<dbReference type="PANTHER" id="PTHR10961:SF46">
    <property type="entry name" value="PEROXISOMAL SARCOSINE OXIDASE"/>
    <property type="match status" value="1"/>
</dbReference>
<dbReference type="Pfam" id="PF01266">
    <property type="entry name" value="DAO"/>
    <property type="match status" value="1"/>
</dbReference>
<dbReference type="PANTHER" id="PTHR10961">
    <property type="entry name" value="PEROXISOMAL SARCOSINE OXIDASE"/>
    <property type="match status" value="1"/>
</dbReference>
<evidence type="ECO:0000256" key="6">
    <source>
        <dbReference type="SAM" id="Phobius"/>
    </source>
</evidence>
<evidence type="ECO:0000259" key="7">
    <source>
        <dbReference type="Pfam" id="PF01266"/>
    </source>
</evidence>
<dbReference type="AlphaFoldDB" id="A0AAD5RRT2"/>
<keyword evidence="9" id="KW-1185">Reference proteome</keyword>
<evidence type="ECO:0000256" key="4">
    <source>
        <dbReference type="ARBA" id="ARBA00022827"/>
    </source>
</evidence>
<comment type="caution">
    <text evidence="8">The sequence shown here is derived from an EMBL/GenBank/DDBJ whole genome shotgun (WGS) entry which is preliminary data.</text>
</comment>
<keyword evidence="6" id="KW-0812">Transmembrane</keyword>
<keyword evidence="5" id="KW-0560">Oxidoreductase</keyword>
<reference evidence="8" key="1">
    <citation type="submission" date="2022-07" db="EMBL/GenBank/DDBJ databases">
        <title>Draft genome sequence of Zalerion maritima ATCC 34329, a (micro)plastics degrading marine fungus.</title>
        <authorList>
            <person name="Paco A."/>
            <person name="Goncalves M.F.M."/>
            <person name="Rocha-Santos T.A.P."/>
            <person name="Alves A."/>
        </authorList>
    </citation>
    <scope>NUCLEOTIDE SEQUENCE</scope>
    <source>
        <strain evidence="8">ATCC 34329</strain>
    </source>
</reference>
<evidence type="ECO:0000313" key="9">
    <source>
        <dbReference type="Proteomes" id="UP001201980"/>
    </source>
</evidence>
<accession>A0AAD5RRT2</accession>
<feature type="transmembrane region" description="Helical" evidence="6">
    <location>
        <begin position="12"/>
        <end position="31"/>
    </location>
</feature>
<dbReference type="Proteomes" id="UP001201980">
    <property type="component" value="Unassembled WGS sequence"/>
</dbReference>
<keyword evidence="6" id="KW-0472">Membrane</keyword>
<comment type="cofactor">
    <cofactor evidence="1">
        <name>FAD</name>
        <dbReference type="ChEBI" id="CHEBI:57692"/>
    </cofactor>
</comment>
<keyword evidence="6" id="KW-1133">Transmembrane helix</keyword>
<dbReference type="InterPro" id="IPR006076">
    <property type="entry name" value="FAD-dep_OxRdtase"/>
</dbReference>
<dbReference type="InterPro" id="IPR036188">
    <property type="entry name" value="FAD/NAD-bd_sf"/>
</dbReference>
<comment type="similarity">
    <text evidence="2">Belongs to the MSOX/MTOX family.</text>
</comment>